<feature type="domain" description="TrwC relaxase" evidence="2">
    <location>
        <begin position="43"/>
        <end position="297"/>
    </location>
</feature>
<reference evidence="3" key="1">
    <citation type="submission" date="2021-05" db="EMBL/GenBank/DDBJ databases">
        <title>Genome of Sphingobium sp. strain.</title>
        <authorList>
            <person name="Fan R."/>
        </authorList>
    </citation>
    <scope>NUCLEOTIDE SEQUENCE</scope>
    <source>
        <strain evidence="3">H33</strain>
    </source>
</reference>
<evidence type="ECO:0000313" key="4">
    <source>
        <dbReference type="Proteomes" id="UP001138757"/>
    </source>
</evidence>
<sequence>MFNGPHDPCSAVQAASYDVSRLSRAVHPVRLCPRKQKFRRCKRGLEPSQWGGAIAKELGLEGKVDAETFEALLAGQVGDQQLGRHRRDGRIEHHPGWDFAVNAPKSVSIMALVAGDDRILVAHEKAVGIALDYLEEHATLRHRMDGEVRYETTARLLFARFTEHASRELDPHLHTHVVVMNMTNRMDGDPMASLETRAMFAEQMVAGQVYRNELAHQLREVGYEIAFDPRSGLFEIEGVPRALIMAMSQRAEQIEAHAKDHGLTGQAARRVSFYETRGPKRKASLETLHHQWEQRLGAHREAVAAVRAGAGERGEETLHADAATSARAMLFGVRQEEGREAVNNLGRLLARALASHVGEVRLEDVIPLAQVHEAQRKLLETRHPTGEGTHIRGRTSRRTARLELALSDHLSLALGDAAPIATAEHLKAVSAAHGLNSAQEAALLHIGTTDNRVVAVHGVAGAGKSTLVRALNEAADQNTVLIALAPTSSAATNLGASAKIESRTVASLVASGGRTLDDRHVLVLDEAGQLGNRQALRVLEISRTTGARLILLGDNRQTGAIEQGKAFWLMQRLGLSRAELTESVRQETRAMKAAVTQARLHNYAGSLENLDKVTSGEGADKLAESLVAEWTRLKPENRANTNILVLENATRLIVNMKVREALKTEGAVAAEEARLTVLTPTGMSDQEKQIARFYSGGQVLVFARDNVGLGIARDSEYRVLGVTVNERGRQMVRIVDEHGRRIDWDPRLGRASRVNVFRSEERDLAAGDRVQWRLVNHDLDIRNADRGTVEALEGANATIRWDRDGRIQKVDLSTYKNWDHGYAETVFSAQSKTYDRVYVLAPTNSPLVTGQNYYTAITRARFGVKLWTEDEKRLVDRLERRSGEKSSALEGLGRLDRESVRSRGDRLRGPLDRLREQQRSDRAERRALTARKPDGIAAHLAGRAYSLVHATDRWIASLTRGPGAVEPETALTAHGDAPTHAARNEGAPGQGDGHDR</sequence>
<proteinExistence type="predicted"/>
<feature type="compositionally biased region" description="Basic and acidic residues" evidence="1">
    <location>
        <begin position="893"/>
        <end position="930"/>
    </location>
</feature>
<dbReference type="NCBIfam" id="TIGR02686">
    <property type="entry name" value="relax_trwC"/>
    <property type="match status" value="1"/>
</dbReference>
<dbReference type="SUPFAM" id="SSF52540">
    <property type="entry name" value="P-loop containing nucleoside triphosphate hydrolases"/>
    <property type="match status" value="2"/>
</dbReference>
<protein>
    <submittedName>
        <fullName evidence="3">Relaxase domain-containing protein</fullName>
    </submittedName>
</protein>
<dbReference type="SUPFAM" id="SSF55464">
    <property type="entry name" value="Origin of replication-binding domain, RBD-like"/>
    <property type="match status" value="1"/>
</dbReference>
<dbReference type="Pfam" id="PF13604">
    <property type="entry name" value="AAA_30"/>
    <property type="match status" value="1"/>
</dbReference>
<dbReference type="Proteomes" id="UP001138757">
    <property type="component" value="Unassembled WGS sequence"/>
</dbReference>
<dbReference type="NCBIfam" id="NF041492">
    <property type="entry name" value="MobF"/>
    <property type="match status" value="1"/>
</dbReference>
<comment type="caution">
    <text evidence="3">The sequence shown here is derived from an EMBL/GenBank/DDBJ whole genome shotgun (WGS) entry which is preliminary data.</text>
</comment>
<feature type="region of interest" description="Disordered" evidence="1">
    <location>
        <begin position="886"/>
        <end position="930"/>
    </location>
</feature>
<keyword evidence="4" id="KW-1185">Reference proteome</keyword>
<dbReference type="Gene3D" id="3.40.50.300">
    <property type="entry name" value="P-loop containing nucleotide triphosphate hydrolases"/>
    <property type="match status" value="2"/>
</dbReference>
<dbReference type="InterPro" id="IPR014862">
    <property type="entry name" value="TrwC"/>
</dbReference>
<dbReference type="AlphaFoldDB" id="A0A9X1D9X9"/>
<evidence type="ECO:0000256" key="1">
    <source>
        <dbReference type="SAM" id="MobiDB-lite"/>
    </source>
</evidence>
<organism evidence="3 4">
    <name type="scientific">Sphingobium nicotianae</name>
    <dbReference type="NCBI Taxonomy" id="2782607"/>
    <lineage>
        <taxon>Bacteria</taxon>
        <taxon>Pseudomonadati</taxon>
        <taxon>Pseudomonadota</taxon>
        <taxon>Alphaproteobacteria</taxon>
        <taxon>Sphingomonadales</taxon>
        <taxon>Sphingomonadaceae</taxon>
        <taxon>Sphingobium</taxon>
    </lineage>
</organism>
<dbReference type="Pfam" id="PF08751">
    <property type="entry name" value="TrwC"/>
    <property type="match status" value="1"/>
</dbReference>
<feature type="region of interest" description="Disordered" evidence="1">
    <location>
        <begin position="965"/>
        <end position="996"/>
    </location>
</feature>
<gene>
    <name evidence="3" type="ORF">KK488_03995</name>
</gene>
<dbReference type="InterPro" id="IPR027417">
    <property type="entry name" value="P-loop_NTPase"/>
</dbReference>
<evidence type="ECO:0000259" key="2">
    <source>
        <dbReference type="Pfam" id="PF08751"/>
    </source>
</evidence>
<dbReference type="CDD" id="cd18809">
    <property type="entry name" value="SF1_C_RecD"/>
    <property type="match status" value="1"/>
</dbReference>
<dbReference type="InterPro" id="IPR014059">
    <property type="entry name" value="TraI/TrwC_relax"/>
</dbReference>
<accession>A0A9X1D9X9</accession>
<name>A0A9X1D9X9_9SPHN</name>
<dbReference type="EMBL" id="JAHGAW010000002">
    <property type="protein sequence ID" value="MBT2186101.1"/>
    <property type="molecule type" value="Genomic_DNA"/>
</dbReference>
<evidence type="ECO:0000313" key="3">
    <source>
        <dbReference type="EMBL" id="MBT2186101.1"/>
    </source>
</evidence>